<dbReference type="InterPro" id="IPR050923">
    <property type="entry name" value="Cell_Proc_Reg/RNA_Proc"/>
</dbReference>
<dbReference type="SUPFAM" id="SSF49879">
    <property type="entry name" value="SMAD/FHA domain"/>
    <property type="match status" value="1"/>
</dbReference>
<dbReference type="InterPro" id="IPR008984">
    <property type="entry name" value="SMAD_FHA_dom_sf"/>
</dbReference>
<dbReference type="EMBL" id="LSRX01001071">
    <property type="protein sequence ID" value="OLP84060.1"/>
    <property type="molecule type" value="Genomic_DNA"/>
</dbReference>
<keyword evidence="2" id="KW-0812">Transmembrane</keyword>
<feature type="compositionally biased region" description="Polar residues" evidence="1">
    <location>
        <begin position="1612"/>
        <end position="1623"/>
    </location>
</feature>
<feature type="transmembrane region" description="Helical" evidence="2">
    <location>
        <begin position="1526"/>
        <end position="1547"/>
    </location>
</feature>
<dbReference type="PANTHER" id="PTHR23308">
    <property type="entry name" value="NUCLEAR INHIBITOR OF PROTEIN PHOSPHATASE-1"/>
    <property type="match status" value="1"/>
</dbReference>
<organism evidence="4 5">
    <name type="scientific">Symbiodinium microadriaticum</name>
    <name type="common">Dinoflagellate</name>
    <name type="synonym">Zooxanthella microadriatica</name>
    <dbReference type="NCBI Taxonomy" id="2951"/>
    <lineage>
        <taxon>Eukaryota</taxon>
        <taxon>Sar</taxon>
        <taxon>Alveolata</taxon>
        <taxon>Dinophyceae</taxon>
        <taxon>Suessiales</taxon>
        <taxon>Symbiodiniaceae</taxon>
        <taxon>Symbiodinium</taxon>
    </lineage>
</organism>
<evidence type="ECO:0000259" key="3">
    <source>
        <dbReference type="PROSITE" id="PS50006"/>
    </source>
</evidence>
<evidence type="ECO:0000313" key="5">
    <source>
        <dbReference type="Proteomes" id="UP000186817"/>
    </source>
</evidence>
<proteinExistence type="predicted"/>
<dbReference type="Pfam" id="PF00498">
    <property type="entry name" value="FHA"/>
    <property type="match status" value="1"/>
</dbReference>
<keyword evidence="2" id="KW-0472">Membrane</keyword>
<sequence>MADAYVQGSWGRGPEYPHPPARSNIMVEPMQTVLTKKVNWEVRSRAGATEAIHRWAASVPSRRVPFATLGHRVTGEFAPPVPNEIRSHLVRAVSAPQLDFGQLLRERRQIHTLQRSQQALHAYKAAASVLPRLRLNSPFPLAWLLLDHGQSLCMVPFLQLREANAASRKCHLPTEGVLAIGRNADCEIVCQNQAISGKHCVLHCRGNRAPFVEDFSTNGTFVNGVRLRRGEEQELRDGDSVTLAPPLGPLTFQLFMEATESRQALRRSGAPSQMEQPESAEKDQPGSQAADASHLQPRSPPAAIAPPVAASVPSGVPPPEAKQHLAGGTAAAASSRDIAEMAQTGSHPAEPSQGSRTMRSGPSAGVVQPLASQQTPLDLDAEALLTRSSRSRPFRLEDEDAGRMGSPRPRGKRQKLSESPSPSRLRGQALLQWLWKRRLDRGVETAGKAGEVSGGGDVESVARPIRNAKQLLQEQLKQFKLLLENRESPEAEFGLSAAPPLVTTRPYRKNQKAPLEGGTVLLPPTCLQVDALLGAEATDAWDKVQRKVLVEAKRAERRSAQAAKAPSGAASCFLPWRSLEVSLEASLFQKAHLQLQKRCDLEPGRRVLMRQLGGQPTAGLFEDPAAGSAMANAALSAALVGVLPAESTGNEFQAATLLPSRQSGSLAELVEAARPGLLGRWHPCPALAVPTGCKDALLCTRLFRDTCVGLTSTFAGRMSREGLTEDQPLAPSGGQEHCFCNICSEWLSRSSHKSHQCQSHVGKPQAKTKPRLKIFHQSWDGLEFRLSFQHSRQTVEISCDAVLENAFKRLLWPQVWEPRQVSSSWRLTKSQSEPCQSSPIPNLSLKVPYENLTQPGRFLLSSSQLALLGWMRQQERQSLFKSQQTVRQGLCETDLALELQLTREFESSGGLVLTRAPNEEPYFDRAVATCILALMEDAEPAKPSPMLNKRRCRLEATGTLILAQQQSLPYWQQALEASPLSRRRVVIVANQRKMRSLTVAEVVEADLILVSVQLFSSEAYQRHFDSLSKPGLQVWDASSLQKRIDTVQGQGDAEPEELCQDVEGSFEQGDLVTLHGLIAKAHLNGRRGQLIGWQEDTGRWSCLLEAPKSAKVPKPTAKRKRSTPESGQLINVRPCNLRALRPGVRKTSPRKRLLETPLKVSKYYSELRSREDYMARRQVELERHTFRMVHQAVSTGLSKANEEPLANAEEAAPEVMEKVQFPLLASSASEVTGSPALLEMFRFKRLVIDDCHLLARPLGQLVSSRSSQSGGLSQYLGKVGPLYAVHAIEAHARWGIAPLTSVTCDEGVSEDVAPMASLLGIQIPWCDRLEANRFLQSHAAAAEVVVVFVVSVLAVVGSAAQAVALVQLVIACCQNVPQLQYAITTFGGLSRSLGQGARRAAGNVVRQAARTPMAIEATMPQAWMTKPLLRPFSVLGASSMQQLAAPLLKPAMPARPMPPVMASAPPQASKEVLEETAAATPTTGLTDLCKKDSMVFEIGISFVVLHYQSIFIGVMRCLFQAFRPLLILFIFGQIIKAVFFIAGAPIWMSFYSIWMFEVTYGLAQCAISFIFISFFYNNLSFARMRPALGHMLRQQKEKLARAATGEKDGLRTRSSSKAEGQPA</sequence>
<dbReference type="CDD" id="cd00060">
    <property type="entry name" value="FHA"/>
    <property type="match status" value="1"/>
</dbReference>
<dbReference type="PROSITE" id="PS50006">
    <property type="entry name" value="FHA_DOMAIN"/>
    <property type="match status" value="1"/>
</dbReference>
<dbReference type="OrthoDB" id="420865at2759"/>
<dbReference type="InterPro" id="IPR000253">
    <property type="entry name" value="FHA_dom"/>
</dbReference>
<feature type="region of interest" description="Disordered" evidence="1">
    <location>
        <begin position="260"/>
        <end position="367"/>
    </location>
</feature>
<feature type="transmembrane region" description="Helical" evidence="2">
    <location>
        <begin position="1553"/>
        <end position="1576"/>
    </location>
</feature>
<dbReference type="GO" id="GO:0016301">
    <property type="term" value="F:kinase activity"/>
    <property type="evidence" value="ECO:0007669"/>
    <property type="project" value="UniProtKB-KW"/>
</dbReference>
<reference evidence="4 5" key="1">
    <citation type="submission" date="2016-02" db="EMBL/GenBank/DDBJ databases">
        <title>Genome analysis of coral dinoflagellate symbionts highlights evolutionary adaptations to a symbiotic lifestyle.</title>
        <authorList>
            <person name="Aranda M."/>
            <person name="Li Y."/>
            <person name="Liew Y.J."/>
            <person name="Baumgarten S."/>
            <person name="Simakov O."/>
            <person name="Wilson M."/>
            <person name="Piel J."/>
            <person name="Ashoor H."/>
            <person name="Bougouffa S."/>
            <person name="Bajic V.B."/>
            <person name="Ryu T."/>
            <person name="Ravasi T."/>
            <person name="Bayer T."/>
            <person name="Micklem G."/>
            <person name="Kim H."/>
            <person name="Bhak J."/>
            <person name="Lajeunesse T.C."/>
            <person name="Voolstra C.R."/>
        </authorList>
    </citation>
    <scope>NUCLEOTIDE SEQUENCE [LARGE SCALE GENOMIC DNA]</scope>
    <source>
        <strain evidence="4 5">CCMP2467</strain>
    </source>
</reference>
<dbReference type="Proteomes" id="UP000186817">
    <property type="component" value="Unassembled WGS sequence"/>
</dbReference>
<keyword evidence="4" id="KW-0418">Kinase</keyword>
<keyword evidence="2" id="KW-1133">Transmembrane helix</keyword>
<protein>
    <submittedName>
        <fullName evidence="4">Putative serine/threonine-protein kinase fhkA</fullName>
    </submittedName>
</protein>
<feature type="region of interest" description="Disordered" evidence="1">
    <location>
        <begin position="384"/>
        <end position="425"/>
    </location>
</feature>
<feature type="region of interest" description="Disordered" evidence="1">
    <location>
        <begin position="1599"/>
        <end position="1623"/>
    </location>
</feature>
<keyword evidence="4" id="KW-0808">Transferase</keyword>
<feature type="compositionally biased region" description="Low complexity" evidence="1">
    <location>
        <begin position="305"/>
        <end position="314"/>
    </location>
</feature>
<evidence type="ECO:0000313" key="4">
    <source>
        <dbReference type="EMBL" id="OLP84060.1"/>
    </source>
</evidence>
<dbReference type="Gene3D" id="2.60.200.20">
    <property type="match status" value="1"/>
</dbReference>
<dbReference type="SMART" id="SM00240">
    <property type="entry name" value="FHA"/>
    <property type="match status" value="1"/>
</dbReference>
<gene>
    <name evidence="4" type="primary">fhkA</name>
    <name evidence="4" type="ORF">AK812_SmicGene35102</name>
</gene>
<keyword evidence="5" id="KW-1185">Reference proteome</keyword>
<comment type="caution">
    <text evidence="4">The sequence shown here is derived from an EMBL/GenBank/DDBJ whole genome shotgun (WGS) entry which is preliminary data.</text>
</comment>
<accession>A0A1Q9CMB8</accession>
<feature type="domain" description="FHA" evidence="3">
    <location>
        <begin position="178"/>
        <end position="227"/>
    </location>
</feature>
<evidence type="ECO:0000256" key="2">
    <source>
        <dbReference type="SAM" id="Phobius"/>
    </source>
</evidence>
<name>A0A1Q9CMB8_SYMMI</name>
<evidence type="ECO:0000256" key="1">
    <source>
        <dbReference type="SAM" id="MobiDB-lite"/>
    </source>
</evidence>
<feature type="compositionally biased region" description="Basic and acidic residues" evidence="1">
    <location>
        <begin position="1599"/>
        <end position="1611"/>
    </location>
</feature>